<dbReference type="EMBL" id="OZ034835">
    <property type="protein sequence ID" value="CAL1677088.1"/>
    <property type="molecule type" value="Genomic_DNA"/>
</dbReference>
<keyword evidence="1" id="KW-0193">Cuticle</keyword>
<organism evidence="4 5">
    <name type="scientific">Lasius platythorax</name>
    <dbReference type="NCBI Taxonomy" id="488582"/>
    <lineage>
        <taxon>Eukaryota</taxon>
        <taxon>Metazoa</taxon>
        <taxon>Ecdysozoa</taxon>
        <taxon>Arthropoda</taxon>
        <taxon>Hexapoda</taxon>
        <taxon>Insecta</taxon>
        <taxon>Pterygota</taxon>
        <taxon>Neoptera</taxon>
        <taxon>Endopterygota</taxon>
        <taxon>Hymenoptera</taxon>
        <taxon>Apocrita</taxon>
        <taxon>Aculeata</taxon>
        <taxon>Formicoidea</taxon>
        <taxon>Formicidae</taxon>
        <taxon>Formicinae</taxon>
        <taxon>Lasius</taxon>
        <taxon>Lasius</taxon>
    </lineage>
</organism>
<keyword evidence="5" id="KW-1185">Reference proteome</keyword>
<dbReference type="GO" id="GO:0008010">
    <property type="term" value="F:structural constituent of chitin-based larval cuticle"/>
    <property type="evidence" value="ECO:0007669"/>
    <property type="project" value="TreeGrafter"/>
</dbReference>
<feature type="chain" id="PRO_5043797085" description="Cuticular protein" evidence="3">
    <location>
        <begin position="18"/>
        <end position="248"/>
    </location>
</feature>
<evidence type="ECO:0000313" key="5">
    <source>
        <dbReference type="Proteomes" id="UP001497644"/>
    </source>
</evidence>
<sequence>MRPPVLFLLFCLGLAVAQHNQPYHATTPVPILKQINKHNEDGSYSYGFEAADGSYKIESKYPTGEVYGKYGFVDDSGNLREIEYGASRRGFEPVGPGINVPPPTLTGNSIASVGNEPEDDGQYREDPSIYHTDLRYTNGERYEPAPKHKQQPIIYNPPQQIAPAPAPIPYNNQPRYDAPVNYQPATVSPRFQSEYRPQYRSQYQPQYQGQQLQSAYPSPAIPAGPQGHAATSIDVHSGLASYTVNYKR</sequence>
<evidence type="ECO:0000256" key="2">
    <source>
        <dbReference type="SAM" id="MobiDB-lite"/>
    </source>
</evidence>
<evidence type="ECO:0008006" key="6">
    <source>
        <dbReference type="Google" id="ProtNLM"/>
    </source>
</evidence>
<protein>
    <recommendedName>
        <fullName evidence="6">Cuticular protein</fullName>
    </recommendedName>
</protein>
<evidence type="ECO:0000256" key="3">
    <source>
        <dbReference type="SAM" id="SignalP"/>
    </source>
</evidence>
<feature type="compositionally biased region" description="Low complexity" evidence="2">
    <location>
        <begin position="157"/>
        <end position="174"/>
    </location>
</feature>
<feature type="region of interest" description="Disordered" evidence="2">
    <location>
        <begin position="199"/>
        <end position="229"/>
    </location>
</feature>
<accession>A0AAV2NAT9</accession>
<dbReference type="Pfam" id="PF00379">
    <property type="entry name" value="Chitin_bind_4"/>
    <property type="match status" value="1"/>
</dbReference>
<evidence type="ECO:0000313" key="4">
    <source>
        <dbReference type="EMBL" id="CAL1677088.1"/>
    </source>
</evidence>
<evidence type="ECO:0000256" key="1">
    <source>
        <dbReference type="PROSITE-ProRule" id="PRU00497"/>
    </source>
</evidence>
<feature type="compositionally biased region" description="Low complexity" evidence="2">
    <location>
        <begin position="199"/>
        <end position="217"/>
    </location>
</feature>
<dbReference type="GO" id="GO:0062129">
    <property type="term" value="C:chitin-based extracellular matrix"/>
    <property type="evidence" value="ECO:0007669"/>
    <property type="project" value="TreeGrafter"/>
</dbReference>
<dbReference type="InterPro" id="IPR000618">
    <property type="entry name" value="Insect_cuticle"/>
</dbReference>
<dbReference type="PANTHER" id="PTHR10380">
    <property type="entry name" value="CUTICLE PROTEIN"/>
    <property type="match status" value="1"/>
</dbReference>
<feature type="region of interest" description="Disordered" evidence="2">
    <location>
        <begin position="93"/>
        <end position="128"/>
    </location>
</feature>
<dbReference type="PANTHER" id="PTHR10380:SF205">
    <property type="entry name" value="CUTICULAR PROTEIN 97EB"/>
    <property type="match status" value="1"/>
</dbReference>
<keyword evidence="3" id="KW-0732">Signal</keyword>
<dbReference type="InterPro" id="IPR050468">
    <property type="entry name" value="Cuticle_Struct_Prot"/>
</dbReference>
<gene>
    <name evidence="4" type="ORF">LPLAT_LOCUS3152</name>
</gene>
<dbReference type="PROSITE" id="PS51155">
    <property type="entry name" value="CHIT_BIND_RR_2"/>
    <property type="match status" value="1"/>
</dbReference>
<dbReference type="Proteomes" id="UP001497644">
    <property type="component" value="Chromosome 12"/>
</dbReference>
<proteinExistence type="predicted"/>
<reference evidence="4" key="1">
    <citation type="submission" date="2024-04" db="EMBL/GenBank/DDBJ databases">
        <authorList>
            <consortium name="Molecular Ecology Group"/>
        </authorList>
    </citation>
    <scope>NUCLEOTIDE SEQUENCE</scope>
</reference>
<dbReference type="AlphaFoldDB" id="A0AAV2NAT9"/>
<name>A0AAV2NAT9_9HYME</name>
<feature type="signal peptide" evidence="3">
    <location>
        <begin position="1"/>
        <end position="17"/>
    </location>
</feature>
<feature type="region of interest" description="Disordered" evidence="2">
    <location>
        <begin position="157"/>
        <end position="183"/>
    </location>
</feature>